<dbReference type="KEGG" id="psyo:PB01_09020"/>
<dbReference type="GO" id="GO:0003677">
    <property type="term" value="F:DNA binding"/>
    <property type="evidence" value="ECO:0007669"/>
    <property type="project" value="UniProtKB-KW"/>
</dbReference>
<evidence type="ECO:0000313" key="6">
    <source>
        <dbReference type="EMBL" id="QFF98962.1"/>
    </source>
</evidence>
<dbReference type="AlphaFoldDB" id="A0A5J6SML2"/>
<dbReference type="InterPro" id="IPR007630">
    <property type="entry name" value="RNA_pol_sigma70_r4"/>
</dbReference>
<dbReference type="GO" id="GO:0016987">
    <property type="term" value="F:sigma factor activity"/>
    <property type="evidence" value="ECO:0007669"/>
    <property type="project" value="UniProtKB-KW"/>
</dbReference>
<dbReference type="InterPro" id="IPR013324">
    <property type="entry name" value="RNA_pol_sigma_r3/r4-like"/>
</dbReference>
<dbReference type="Pfam" id="PF04545">
    <property type="entry name" value="Sigma70_r4"/>
    <property type="match status" value="1"/>
</dbReference>
<dbReference type="EMBL" id="CP031223">
    <property type="protein sequence ID" value="QFF98962.1"/>
    <property type="molecule type" value="Genomic_DNA"/>
</dbReference>
<keyword evidence="2" id="KW-0731">Sigma factor</keyword>
<keyword evidence="7" id="KW-1185">Reference proteome</keyword>
<dbReference type="PANTHER" id="PTHR30385">
    <property type="entry name" value="SIGMA FACTOR F FLAGELLAR"/>
    <property type="match status" value="1"/>
</dbReference>
<keyword evidence="4" id="KW-0804">Transcription</keyword>
<evidence type="ECO:0000256" key="3">
    <source>
        <dbReference type="ARBA" id="ARBA00023125"/>
    </source>
</evidence>
<dbReference type="CDD" id="cd06171">
    <property type="entry name" value="Sigma70_r4"/>
    <property type="match status" value="1"/>
</dbReference>
<evidence type="ECO:0000313" key="7">
    <source>
        <dbReference type="Proteomes" id="UP000325517"/>
    </source>
</evidence>
<sequence>MFHTPNQNFDSYLWRGDKVSSEKQKIIQEFLRFPSNRTLFEEFKATNSEELKLEIDSKFKKHYQNYRIISYLIKVLHYESKHFDRKMRAYKNRNQLNLTSNLDLSPIYLEKSFSSDSNGFSKGIVDHISSNNLFDCLSKLTDRQKEILSLVYVRQMTDKEIAQYLGITQQAVSKTRRNVIKNIRKEITHD</sequence>
<dbReference type="InterPro" id="IPR014284">
    <property type="entry name" value="RNA_pol_sigma-70_dom"/>
</dbReference>
<dbReference type="NCBIfam" id="TIGR02937">
    <property type="entry name" value="sigma70-ECF"/>
    <property type="match status" value="1"/>
</dbReference>
<keyword evidence="1" id="KW-0805">Transcription regulation</keyword>
<accession>A0A5J6SML2</accession>
<dbReference type="Gene3D" id="1.20.140.160">
    <property type="match status" value="1"/>
</dbReference>
<gene>
    <name evidence="6" type="ORF">PB01_09020</name>
</gene>
<protein>
    <submittedName>
        <fullName evidence="6">Sigma-70 family RNA polymerase sigma factor</fullName>
    </submittedName>
</protein>
<dbReference type="GO" id="GO:0006352">
    <property type="term" value="P:DNA-templated transcription initiation"/>
    <property type="evidence" value="ECO:0007669"/>
    <property type="project" value="InterPro"/>
</dbReference>
<feature type="domain" description="RNA polymerase sigma-70 region 4" evidence="5">
    <location>
        <begin position="136"/>
        <end position="185"/>
    </location>
</feature>
<dbReference type="SUPFAM" id="SSF88659">
    <property type="entry name" value="Sigma3 and sigma4 domains of RNA polymerase sigma factors"/>
    <property type="match status" value="1"/>
</dbReference>
<evidence type="ECO:0000256" key="4">
    <source>
        <dbReference type="ARBA" id="ARBA00023163"/>
    </source>
</evidence>
<dbReference type="Proteomes" id="UP000325517">
    <property type="component" value="Chromosome"/>
</dbReference>
<evidence type="ECO:0000256" key="2">
    <source>
        <dbReference type="ARBA" id="ARBA00023082"/>
    </source>
</evidence>
<evidence type="ECO:0000259" key="5">
    <source>
        <dbReference type="Pfam" id="PF04545"/>
    </source>
</evidence>
<organism evidence="6 7">
    <name type="scientific">Psychrobacillus glaciei</name>
    <dbReference type="NCBI Taxonomy" id="2283160"/>
    <lineage>
        <taxon>Bacteria</taxon>
        <taxon>Bacillati</taxon>
        <taxon>Bacillota</taxon>
        <taxon>Bacilli</taxon>
        <taxon>Bacillales</taxon>
        <taxon>Bacillaceae</taxon>
        <taxon>Psychrobacillus</taxon>
    </lineage>
</organism>
<evidence type="ECO:0000256" key="1">
    <source>
        <dbReference type="ARBA" id="ARBA00023015"/>
    </source>
</evidence>
<proteinExistence type="predicted"/>
<name>A0A5J6SML2_9BACI</name>
<reference evidence="6 7" key="1">
    <citation type="submission" date="2018-07" db="EMBL/GenBank/DDBJ databases">
        <title>Complete genome sequence of Psychrobacillus sp. PB01, isolated from iceberg, and comparative genome analysis of Psychrobacillus strains.</title>
        <authorList>
            <person name="Lee P.C."/>
        </authorList>
    </citation>
    <scope>NUCLEOTIDE SEQUENCE [LARGE SCALE GENOMIC DNA]</scope>
    <source>
        <strain evidence="6 7">PB01</strain>
    </source>
</reference>
<dbReference type="OrthoDB" id="2942336at2"/>
<keyword evidence="3" id="KW-0238">DNA-binding</keyword>